<dbReference type="Proteomes" id="UP000652761">
    <property type="component" value="Unassembled WGS sequence"/>
</dbReference>
<comment type="caution">
    <text evidence="1">The sequence shown here is derived from an EMBL/GenBank/DDBJ whole genome shotgun (WGS) entry which is preliminary data.</text>
</comment>
<gene>
    <name evidence="1" type="ORF">Taro_023924</name>
</gene>
<dbReference type="EMBL" id="NMUH01001326">
    <property type="protein sequence ID" value="MQL91314.1"/>
    <property type="molecule type" value="Genomic_DNA"/>
</dbReference>
<dbReference type="AlphaFoldDB" id="A0A843VCW9"/>
<reference evidence="1" key="1">
    <citation type="submission" date="2017-07" db="EMBL/GenBank/DDBJ databases">
        <title>Taro Niue Genome Assembly and Annotation.</title>
        <authorList>
            <person name="Atibalentja N."/>
            <person name="Keating K."/>
            <person name="Fields C.J."/>
        </authorList>
    </citation>
    <scope>NUCLEOTIDE SEQUENCE</scope>
    <source>
        <strain evidence="1">Niue_2</strain>
        <tissue evidence="1">Leaf</tissue>
    </source>
</reference>
<keyword evidence="2" id="KW-1185">Reference proteome</keyword>
<evidence type="ECO:0000313" key="1">
    <source>
        <dbReference type="EMBL" id="MQL91314.1"/>
    </source>
</evidence>
<proteinExistence type="predicted"/>
<name>A0A843VCW9_COLES</name>
<organism evidence="1 2">
    <name type="scientific">Colocasia esculenta</name>
    <name type="common">Wild taro</name>
    <name type="synonym">Arum esculentum</name>
    <dbReference type="NCBI Taxonomy" id="4460"/>
    <lineage>
        <taxon>Eukaryota</taxon>
        <taxon>Viridiplantae</taxon>
        <taxon>Streptophyta</taxon>
        <taxon>Embryophyta</taxon>
        <taxon>Tracheophyta</taxon>
        <taxon>Spermatophyta</taxon>
        <taxon>Magnoliopsida</taxon>
        <taxon>Liliopsida</taxon>
        <taxon>Araceae</taxon>
        <taxon>Aroideae</taxon>
        <taxon>Colocasieae</taxon>
        <taxon>Colocasia</taxon>
    </lineage>
</organism>
<protein>
    <submittedName>
        <fullName evidence="1">Uncharacterized protein</fullName>
    </submittedName>
</protein>
<accession>A0A843VCW9</accession>
<evidence type="ECO:0000313" key="2">
    <source>
        <dbReference type="Proteomes" id="UP000652761"/>
    </source>
</evidence>
<sequence>MLHSCRQVLLTSGFQDHMVAGKLGLSTGDFLAVDRSGKTGVPVLEEDIVRSDFESREDEQRREERPRHSRVPRYSLHHHLWIMACSCKSWFRQCRPRRRLKRHCMLSCNLRLRLRLQLQFLKSMAMVVRETGVLVLEEDIVRSDSEREE</sequence>